<dbReference type="Proteomes" id="UP000807716">
    <property type="component" value="Unassembled WGS sequence"/>
</dbReference>
<dbReference type="GO" id="GO:0005198">
    <property type="term" value="F:structural molecule activity"/>
    <property type="evidence" value="ECO:0007669"/>
    <property type="project" value="InterPro"/>
</dbReference>
<name>A0A9P6PW21_9FUNG</name>
<organism evidence="1 2">
    <name type="scientific">Actinomortierella ambigua</name>
    <dbReference type="NCBI Taxonomy" id="1343610"/>
    <lineage>
        <taxon>Eukaryota</taxon>
        <taxon>Fungi</taxon>
        <taxon>Fungi incertae sedis</taxon>
        <taxon>Mucoromycota</taxon>
        <taxon>Mortierellomycotina</taxon>
        <taxon>Mortierellomycetes</taxon>
        <taxon>Mortierellales</taxon>
        <taxon>Mortierellaceae</taxon>
        <taxon>Actinomortierella</taxon>
    </lineage>
</organism>
<dbReference type="EMBL" id="JAAAJB010000602">
    <property type="protein sequence ID" value="KAG0253187.1"/>
    <property type="molecule type" value="Genomic_DNA"/>
</dbReference>
<protein>
    <recommendedName>
        <fullName evidence="3">Phage tail protein</fullName>
    </recommendedName>
</protein>
<evidence type="ECO:0000313" key="1">
    <source>
        <dbReference type="EMBL" id="KAG0253187.1"/>
    </source>
</evidence>
<gene>
    <name evidence="1" type="ORF">DFQ27_007618</name>
</gene>
<dbReference type="Pfam" id="PF06841">
    <property type="entry name" value="Phage_T4_gp19"/>
    <property type="match status" value="1"/>
</dbReference>
<evidence type="ECO:0000313" key="2">
    <source>
        <dbReference type="Proteomes" id="UP000807716"/>
    </source>
</evidence>
<dbReference type="OrthoDB" id="2393245at2759"/>
<sequence>MSTQISEYRFRLSLGDEVIPFKSATGLDMVSETIDYKDGMGGPYQMPGKKVPPTIALRQGIFRGQAGFYDWMSSGAAVKRDTAIYLIGTSEDNVYMTWNLVDAFSTCLSAPGLDAQSEEATIDELCLTASSITVTPSQ</sequence>
<proteinExistence type="predicted"/>
<accession>A0A9P6PW21</accession>
<reference evidence="1" key="1">
    <citation type="journal article" date="2020" name="Fungal Divers.">
        <title>Resolving the Mortierellaceae phylogeny through synthesis of multi-gene phylogenetics and phylogenomics.</title>
        <authorList>
            <person name="Vandepol N."/>
            <person name="Liber J."/>
            <person name="Desiro A."/>
            <person name="Na H."/>
            <person name="Kennedy M."/>
            <person name="Barry K."/>
            <person name="Grigoriev I.V."/>
            <person name="Miller A.N."/>
            <person name="O'Donnell K."/>
            <person name="Stajich J.E."/>
            <person name="Bonito G."/>
        </authorList>
    </citation>
    <scope>NUCLEOTIDE SEQUENCE</scope>
    <source>
        <strain evidence="1">BC1065</strain>
    </source>
</reference>
<evidence type="ECO:0008006" key="3">
    <source>
        <dbReference type="Google" id="ProtNLM"/>
    </source>
</evidence>
<dbReference type="AlphaFoldDB" id="A0A9P6PW21"/>
<dbReference type="InterPro" id="IPR010667">
    <property type="entry name" value="Phage_T4_Gp19"/>
</dbReference>
<keyword evidence="2" id="KW-1185">Reference proteome</keyword>
<comment type="caution">
    <text evidence="1">The sequence shown here is derived from an EMBL/GenBank/DDBJ whole genome shotgun (WGS) entry which is preliminary data.</text>
</comment>